<accession>A0A9X9LDE9</accession>
<dbReference type="Proteomes" id="UP000269945">
    <property type="component" value="Unassembled WGS sequence"/>
</dbReference>
<reference evidence="2 3" key="1">
    <citation type="submission" date="2018-10" db="EMBL/GenBank/DDBJ databases">
        <authorList>
            <person name="Ekblom R."/>
            <person name="Jareborg N."/>
        </authorList>
    </citation>
    <scope>NUCLEOTIDE SEQUENCE [LARGE SCALE GENOMIC DNA]</scope>
    <source>
        <tissue evidence="2">Muscle</tissue>
    </source>
</reference>
<dbReference type="EMBL" id="CYRY02000963">
    <property type="protein sequence ID" value="VCW53674.1"/>
    <property type="molecule type" value="Genomic_DNA"/>
</dbReference>
<proteinExistence type="predicted"/>
<feature type="compositionally biased region" description="Polar residues" evidence="1">
    <location>
        <begin position="1"/>
        <end position="26"/>
    </location>
</feature>
<keyword evidence="3" id="KW-1185">Reference proteome</keyword>
<evidence type="ECO:0000256" key="1">
    <source>
        <dbReference type="SAM" id="MobiDB-lite"/>
    </source>
</evidence>
<organism evidence="2 3">
    <name type="scientific">Gulo gulo</name>
    <name type="common">Wolverine</name>
    <name type="synonym">Gluton</name>
    <dbReference type="NCBI Taxonomy" id="48420"/>
    <lineage>
        <taxon>Eukaryota</taxon>
        <taxon>Metazoa</taxon>
        <taxon>Chordata</taxon>
        <taxon>Craniata</taxon>
        <taxon>Vertebrata</taxon>
        <taxon>Euteleostomi</taxon>
        <taxon>Mammalia</taxon>
        <taxon>Eutheria</taxon>
        <taxon>Laurasiatheria</taxon>
        <taxon>Carnivora</taxon>
        <taxon>Caniformia</taxon>
        <taxon>Musteloidea</taxon>
        <taxon>Mustelidae</taxon>
        <taxon>Guloninae</taxon>
        <taxon>Gulo</taxon>
    </lineage>
</organism>
<gene>
    <name evidence="2" type="ORF">BN2614_LOCUS4</name>
</gene>
<feature type="region of interest" description="Disordered" evidence="1">
    <location>
        <begin position="1"/>
        <end position="80"/>
    </location>
</feature>
<sequence length="80" mass="8331">GRPGQGSQATGFQQPTRQGRATSGSPPSFPASTPRRVNPKVCWADSPGKLGLGPRSHFGRREVRRTPQGASLGLSPGHGT</sequence>
<evidence type="ECO:0000313" key="2">
    <source>
        <dbReference type="EMBL" id="VCW53674.1"/>
    </source>
</evidence>
<dbReference type="AlphaFoldDB" id="A0A9X9LDE9"/>
<protein>
    <submittedName>
        <fullName evidence="2">Uncharacterized protein</fullName>
    </submittedName>
</protein>
<feature type="non-terminal residue" evidence="2">
    <location>
        <position position="1"/>
    </location>
</feature>
<comment type="caution">
    <text evidence="2">The sequence shown here is derived from an EMBL/GenBank/DDBJ whole genome shotgun (WGS) entry which is preliminary data.</text>
</comment>
<name>A0A9X9LDE9_GULGU</name>
<feature type="non-terminal residue" evidence="2">
    <location>
        <position position="80"/>
    </location>
</feature>
<evidence type="ECO:0000313" key="3">
    <source>
        <dbReference type="Proteomes" id="UP000269945"/>
    </source>
</evidence>